<proteinExistence type="predicted"/>
<dbReference type="AlphaFoldDB" id="A0A857DEP6"/>
<feature type="region of interest" description="Disordered" evidence="1">
    <location>
        <begin position="102"/>
        <end position="123"/>
    </location>
</feature>
<sequence>MRKRNIPILVRLDTKERQNLAKQVKKSGLSQETFIRTLINGYVPKELPPPDYYAMMRELRAIGVNLNQIAAKANATGHIDRTLFQYEATRLRKTVLDIQAAVTSPERRNEDGDHSNMGCKRPP</sequence>
<dbReference type="EMBL" id="CP046996">
    <property type="protein sequence ID" value="QGZ99282.1"/>
    <property type="molecule type" value="Genomic_DNA"/>
</dbReference>
<dbReference type="Pfam" id="PF21983">
    <property type="entry name" value="NikA-like"/>
    <property type="match status" value="1"/>
</dbReference>
<dbReference type="RefSeq" id="WP_015042132.1">
    <property type="nucleotide sequence ID" value="NZ_CP046996.1"/>
</dbReference>
<evidence type="ECO:0000256" key="1">
    <source>
        <dbReference type="SAM" id="MobiDB-lite"/>
    </source>
</evidence>
<accession>A0A857DEP6</accession>
<dbReference type="InterPro" id="IPR053842">
    <property type="entry name" value="NikA-like"/>
</dbReference>
<organism evidence="2 3">
    <name type="scientific">Dehalobacter restrictus</name>
    <dbReference type="NCBI Taxonomy" id="55583"/>
    <lineage>
        <taxon>Bacteria</taxon>
        <taxon>Bacillati</taxon>
        <taxon>Bacillota</taxon>
        <taxon>Clostridia</taxon>
        <taxon>Eubacteriales</taxon>
        <taxon>Desulfitobacteriaceae</taxon>
        <taxon>Dehalobacter</taxon>
    </lineage>
</organism>
<dbReference type="Proteomes" id="UP000430508">
    <property type="component" value="Chromosome"/>
</dbReference>
<reference evidence="2 3" key="1">
    <citation type="submission" date="2019-12" db="EMBL/GenBank/DDBJ databases">
        <title>Sequence classification of anaerobic respiratory reductive dehalogenases: First we see many, then we see few.</title>
        <authorList>
            <person name="Molenda O."/>
            <person name="Puentes Jacome L.A."/>
            <person name="Cao X."/>
            <person name="Nesbo C.L."/>
            <person name="Tang S."/>
            <person name="Morson N."/>
            <person name="Patron J."/>
            <person name="Lomheim L."/>
            <person name="Wishart D.S."/>
            <person name="Edwards E.A."/>
        </authorList>
    </citation>
    <scope>NUCLEOTIDE SEQUENCE [LARGE SCALE GENOMIC DNA]</scope>
    <source>
        <strain evidence="2 3">12DCA</strain>
    </source>
</reference>
<protein>
    <submittedName>
        <fullName evidence="2">Plasmid mobilization relaxosome protein MobC</fullName>
    </submittedName>
</protein>
<name>A0A857DEP6_9FIRM</name>
<feature type="compositionally biased region" description="Basic and acidic residues" evidence="1">
    <location>
        <begin position="105"/>
        <end position="114"/>
    </location>
</feature>
<evidence type="ECO:0000313" key="3">
    <source>
        <dbReference type="Proteomes" id="UP000430508"/>
    </source>
</evidence>
<gene>
    <name evidence="2" type="primary">mobC</name>
    <name evidence="2" type="ORF">GQ588_00650</name>
</gene>
<evidence type="ECO:0000313" key="2">
    <source>
        <dbReference type="EMBL" id="QGZ99282.1"/>
    </source>
</evidence>